<evidence type="ECO:0000256" key="1">
    <source>
        <dbReference type="SAM" id="Phobius"/>
    </source>
</evidence>
<feature type="transmembrane region" description="Helical" evidence="1">
    <location>
        <begin position="37"/>
        <end position="55"/>
    </location>
</feature>
<protein>
    <submittedName>
        <fullName evidence="2">Uncharacterized protein</fullName>
    </submittedName>
</protein>
<keyword evidence="3" id="KW-1185">Reference proteome</keyword>
<evidence type="ECO:0000313" key="3">
    <source>
        <dbReference type="Proteomes" id="UP001321748"/>
    </source>
</evidence>
<evidence type="ECO:0000313" key="2">
    <source>
        <dbReference type="EMBL" id="BDR54664.1"/>
    </source>
</evidence>
<feature type="transmembrane region" description="Helical" evidence="1">
    <location>
        <begin position="61"/>
        <end position="83"/>
    </location>
</feature>
<feature type="transmembrane region" description="Helical" evidence="1">
    <location>
        <begin position="6"/>
        <end position="25"/>
    </location>
</feature>
<keyword evidence="1" id="KW-0472">Membrane</keyword>
<keyword evidence="1" id="KW-1133">Transmembrane helix</keyword>
<keyword evidence="1" id="KW-0812">Transmembrane</keyword>
<reference evidence="2 3" key="1">
    <citation type="journal article" date="2023" name="Microbiol. Spectr.">
        <title>Symbiosis of Carpenter Bees with Uncharacterized Lactic Acid Bacteria Showing NAD Auxotrophy.</title>
        <authorList>
            <person name="Kawasaki S."/>
            <person name="Ozawa K."/>
            <person name="Mori T."/>
            <person name="Yamamoto A."/>
            <person name="Ito M."/>
            <person name="Ohkuma M."/>
            <person name="Sakamoto M."/>
            <person name="Matsutani M."/>
        </authorList>
    </citation>
    <scope>NUCLEOTIDE SEQUENCE [LARGE SCALE GENOMIC DNA]</scope>
    <source>
        <strain evidence="2 3">KimH</strain>
    </source>
</reference>
<name>A0ABM8BCM0_9BIFI</name>
<sequence length="106" mass="11856">MGAIGAFLAFFVATDVVDSVITMLFRNNFGKSWSTTICSEVTGMLILMGLLYPFFEDTRALLPAALMTTALSLLMNFCLLRLFDWLEKRQHSSGPDEHRRSSPSES</sequence>
<proteinExistence type="predicted"/>
<gene>
    <name evidence="2" type="ORF">KIMH_07750</name>
</gene>
<accession>A0ABM8BCM0</accession>
<dbReference type="EMBL" id="AP026800">
    <property type="protein sequence ID" value="BDR54664.1"/>
    <property type="molecule type" value="Genomic_DNA"/>
</dbReference>
<organism evidence="2 3">
    <name type="scientific">Bombiscardovia apis</name>
    <dbReference type="NCBI Taxonomy" id="2932182"/>
    <lineage>
        <taxon>Bacteria</taxon>
        <taxon>Bacillati</taxon>
        <taxon>Actinomycetota</taxon>
        <taxon>Actinomycetes</taxon>
        <taxon>Bifidobacteriales</taxon>
        <taxon>Bifidobacteriaceae</taxon>
        <taxon>Bombiscardovia</taxon>
    </lineage>
</organism>
<dbReference type="Proteomes" id="UP001321748">
    <property type="component" value="Chromosome"/>
</dbReference>